<reference evidence="15" key="1">
    <citation type="submission" date="2015-07" db="EMBL/GenBank/DDBJ databases">
        <title>An evolutionary insight of the hatching manners of seahorse and pipefish embryos protected by their parent.</title>
        <authorList>
            <person name="Kawaguchi M."/>
            <person name="Nakano Y."/>
            <person name="Kawahara R."/>
            <person name="Inokuchi M."/>
            <person name="Yorifuji M."/>
            <person name="Okubo R."/>
            <person name="Nagasawa T."/>
            <person name="Hiroi J."/>
            <person name="Kaneko T."/>
        </authorList>
    </citation>
    <scope>NUCLEOTIDE SEQUENCE</scope>
</reference>
<dbReference type="InterPro" id="IPR024079">
    <property type="entry name" value="MetalloPept_cat_dom_sf"/>
</dbReference>
<keyword evidence="1 12" id="KW-0645">Protease</keyword>
<gene>
    <name evidence="15" type="primary">SbLCE</name>
</gene>
<dbReference type="SUPFAM" id="SSF55486">
    <property type="entry name" value="Metalloproteases ('zincins'), catalytic domain"/>
    <property type="match status" value="1"/>
</dbReference>
<comment type="cofactor">
    <cofactor evidence="12 13">
        <name>Zn(2+)</name>
        <dbReference type="ChEBI" id="CHEBI:29105"/>
    </cofactor>
    <text evidence="12 13">Binds 1 zinc ion per subunit.</text>
</comment>
<evidence type="ECO:0000256" key="10">
    <source>
        <dbReference type="ARBA" id="ARBA00023329"/>
    </source>
</evidence>
<proteinExistence type="evidence at transcript level"/>
<dbReference type="GO" id="GO:0042588">
    <property type="term" value="C:zymogen granule"/>
    <property type="evidence" value="ECO:0007669"/>
    <property type="project" value="UniProtKB-SubCell"/>
</dbReference>
<keyword evidence="7" id="KW-0865">Zymogen</keyword>
<feature type="binding site" evidence="12">
    <location>
        <position position="168"/>
    </location>
    <ligand>
        <name>Zn(2+)</name>
        <dbReference type="ChEBI" id="CHEBI:29105"/>
        <note>catalytic</note>
    </ligand>
</feature>
<dbReference type="InterPro" id="IPR001506">
    <property type="entry name" value="Peptidase_M12A"/>
</dbReference>
<dbReference type="EMBL" id="LC065379">
    <property type="protein sequence ID" value="BAU29958.1"/>
    <property type="molecule type" value="mRNA"/>
</dbReference>
<evidence type="ECO:0000256" key="11">
    <source>
        <dbReference type="ARBA" id="ARBA00024324"/>
    </source>
</evidence>
<feature type="binding site" evidence="12">
    <location>
        <position position="172"/>
    </location>
    <ligand>
        <name>Zn(2+)</name>
        <dbReference type="ChEBI" id="CHEBI:29105"/>
        <note>catalytic</note>
    </ligand>
</feature>
<keyword evidence="8" id="KW-1015">Disulfide bond</keyword>
<keyword evidence="6 12" id="KW-0482">Metalloprotease</keyword>
<dbReference type="EC" id="3.4.24.-" evidence="13"/>
<feature type="active site" evidence="12">
    <location>
        <position position="169"/>
    </location>
</feature>
<sequence length="269" mass="30930">MDLRAIMFLLLLHFVALCHAQPVWDQDVDSEISGDSADDSISETILGLNNGSTEYLMEGDVLIPKTRTAMKCTGNPYSCLWPKSPNGKVYIPFNIIDKYSFSEKNTIIGALRAMEARTCIRFIPRTTQRAYISFEPKFGCFSQLGRIGGKQLVSLQRFGCVQHCIIQHEVLHAMGFYHEHTRSDRDRYIRINWGNIHKYEKHNFEKQDTNNLQIPYDYNSIMHYGRTAFGVRQAVTIVPIPDSSVEIGQREKLSDLDVLRINRLYRCSN</sequence>
<dbReference type="GO" id="GO:0004222">
    <property type="term" value="F:metalloendopeptidase activity"/>
    <property type="evidence" value="ECO:0007669"/>
    <property type="project" value="UniProtKB-UniRule"/>
</dbReference>
<keyword evidence="10" id="KW-0968">Cytoplasmic vesicle</keyword>
<evidence type="ECO:0000256" key="3">
    <source>
        <dbReference type="ARBA" id="ARBA00022729"/>
    </source>
</evidence>
<dbReference type="AlphaFoldDB" id="A0A0U4NMR8"/>
<feature type="binding site" evidence="12">
    <location>
        <position position="178"/>
    </location>
    <ligand>
        <name>Zn(2+)</name>
        <dbReference type="ChEBI" id="CHEBI:29105"/>
        <note>catalytic</note>
    </ligand>
</feature>
<evidence type="ECO:0000256" key="12">
    <source>
        <dbReference type="PROSITE-ProRule" id="PRU01211"/>
    </source>
</evidence>
<feature type="chain" id="PRO_5006773255" description="Metalloendopeptidase" evidence="13">
    <location>
        <begin position="21"/>
        <end position="269"/>
    </location>
</feature>
<comment type="caution">
    <text evidence="12">Lacks conserved residue(s) required for the propagation of feature annotation.</text>
</comment>
<dbReference type="GO" id="GO:0006508">
    <property type="term" value="P:proteolysis"/>
    <property type="evidence" value="ECO:0007669"/>
    <property type="project" value="UniProtKB-KW"/>
</dbReference>
<evidence type="ECO:0000256" key="1">
    <source>
        <dbReference type="ARBA" id="ARBA00022670"/>
    </source>
</evidence>
<dbReference type="FunFam" id="3.40.390.10:FF:000040">
    <property type="entry name" value="Metalloendopeptidase"/>
    <property type="match status" value="1"/>
</dbReference>
<evidence type="ECO:0000256" key="9">
    <source>
        <dbReference type="ARBA" id="ARBA00023180"/>
    </source>
</evidence>
<evidence type="ECO:0000256" key="4">
    <source>
        <dbReference type="ARBA" id="ARBA00022801"/>
    </source>
</evidence>
<comment type="subcellular location">
    <subcellularLocation>
        <location evidence="11">Zymogen granule</location>
    </subcellularLocation>
</comment>
<dbReference type="PANTHER" id="PTHR10127">
    <property type="entry name" value="DISCOIDIN, CUB, EGF, LAMININ , AND ZINC METALLOPROTEASE DOMAIN CONTAINING"/>
    <property type="match status" value="1"/>
</dbReference>
<dbReference type="Pfam" id="PF01400">
    <property type="entry name" value="Astacin"/>
    <property type="match status" value="1"/>
</dbReference>
<evidence type="ECO:0000256" key="6">
    <source>
        <dbReference type="ARBA" id="ARBA00023049"/>
    </source>
</evidence>
<evidence type="ECO:0000256" key="13">
    <source>
        <dbReference type="RuleBase" id="RU361183"/>
    </source>
</evidence>
<evidence type="ECO:0000256" key="5">
    <source>
        <dbReference type="ARBA" id="ARBA00022833"/>
    </source>
</evidence>
<keyword evidence="3 13" id="KW-0732">Signal</keyword>
<protein>
    <recommendedName>
        <fullName evidence="13">Metalloendopeptidase</fullName>
        <ecNumber evidence="13">3.4.24.-</ecNumber>
    </recommendedName>
</protein>
<evidence type="ECO:0000256" key="2">
    <source>
        <dbReference type="ARBA" id="ARBA00022723"/>
    </source>
</evidence>
<accession>A0A0U4NMR8</accession>
<dbReference type="GO" id="GO:0008270">
    <property type="term" value="F:zinc ion binding"/>
    <property type="evidence" value="ECO:0007669"/>
    <property type="project" value="UniProtKB-UniRule"/>
</dbReference>
<keyword evidence="5 12" id="KW-0862">Zinc</keyword>
<dbReference type="InterPro" id="IPR006026">
    <property type="entry name" value="Peptidase_Metallo"/>
</dbReference>
<keyword evidence="9" id="KW-0325">Glycoprotein</keyword>
<organism evidence="15">
    <name type="scientific">Syngnathoides biaculeatus</name>
    <name type="common">alligator pipefish</name>
    <dbReference type="NCBI Taxonomy" id="300417"/>
    <lineage>
        <taxon>Eukaryota</taxon>
        <taxon>Metazoa</taxon>
        <taxon>Chordata</taxon>
        <taxon>Craniata</taxon>
        <taxon>Vertebrata</taxon>
        <taxon>Euteleostomi</taxon>
        <taxon>Actinopterygii</taxon>
        <taxon>Neopterygii</taxon>
        <taxon>Teleostei</taxon>
        <taxon>Neoteleostei</taxon>
        <taxon>Acanthomorphata</taxon>
        <taxon>Syngnathiaria</taxon>
        <taxon>Syngnathiformes</taxon>
        <taxon>Syngnathoidei</taxon>
        <taxon>Syngnathidae</taxon>
        <taxon>Syngnathoides</taxon>
    </lineage>
</organism>
<keyword evidence="4 12" id="KW-0378">Hydrolase</keyword>
<dbReference type="PANTHER" id="PTHR10127:SF839">
    <property type="entry name" value="HATCHING ENZYME 1.2-RELATED"/>
    <property type="match status" value="1"/>
</dbReference>
<feature type="signal peptide" evidence="13">
    <location>
        <begin position="1"/>
        <end position="20"/>
    </location>
</feature>
<evidence type="ECO:0000313" key="15">
    <source>
        <dbReference type="EMBL" id="BAU29958.1"/>
    </source>
</evidence>
<evidence type="ECO:0000256" key="8">
    <source>
        <dbReference type="ARBA" id="ARBA00023157"/>
    </source>
</evidence>
<evidence type="ECO:0000259" key="14">
    <source>
        <dbReference type="PROSITE" id="PS51864"/>
    </source>
</evidence>
<keyword evidence="2 12" id="KW-0479">Metal-binding</keyword>
<evidence type="ECO:0000256" key="7">
    <source>
        <dbReference type="ARBA" id="ARBA00023145"/>
    </source>
</evidence>
<dbReference type="PROSITE" id="PS51864">
    <property type="entry name" value="ASTACIN"/>
    <property type="match status" value="1"/>
</dbReference>
<dbReference type="PRINTS" id="PR00480">
    <property type="entry name" value="ASTACIN"/>
</dbReference>
<feature type="domain" description="Peptidase M12A" evidence="14">
    <location>
        <begin position="68"/>
        <end position="268"/>
    </location>
</feature>
<name>A0A0U4NMR8_9TELE</name>
<dbReference type="SMART" id="SM00235">
    <property type="entry name" value="ZnMc"/>
    <property type="match status" value="1"/>
</dbReference>
<dbReference type="Gene3D" id="3.40.390.10">
    <property type="entry name" value="Collagenase (Catalytic Domain)"/>
    <property type="match status" value="1"/>
</dbReference>